<dbReference type="Proteomes" id="UP001597368">
    <property type="component" value="Unassembled WGS sequence"/>
</dbReference>
<dbReference type="RefSeq" id="WP_379579158.1">
    <property type="nucleotide sequence ID" value="NZ_JBHUFV010000061.1"/>
</dbReference>
<reference evidence="3" key="1">
    <citation type="journal article" date="2019" name="Int. J. Syst. Evol. Microbiol.">
        <title>The Global Catalogue of Microorganisms (GCM) 10K type strain sequencing project: providing services to taxonomists for standard genome sequencing and annotation.</title>
        <authorList>
            <consortium name="The Broad Institute Genomics Platform"/>
            <consortium name="The Broad Institute Genome Sequencing Center for Infectious Disease"/>
            <person name="Wu L."/>
            <person name="Ma J."/>
        </authorList>
    </citation>
    <scope>NUCLEOTIDE SEQUENCE [LARGE SCALE GENOMIC DNA]</scope>
    <source>
        <strain evidence="3">ICMP 6774ER</strain>
    </source>
</reference>
<protein>
    <submittedName>
        <fullName evidence="2">Uncharacterized protein</fullName>
    </submittedName>
</protein>
<keyword evidence="3" id="KW-1185">Reference proteome</keyword>
<feature type="signal peptide" evidence="1">
    <location>
        <begin position="1"/>
        <end position="20"/>
    </location>
</feature>
<proteinExistence type="predicted"/>
<keyword evidence="1" id="KW-0732">Signal</keyword>
<gene>
    <name evidence="2" type="ORF">ACFSKW_40255</name>
</gene>
<dbReference type="EMBL" id="JBHUFV010000061">
    <property type="protein sequence ID" value="MFD1937720.1"/>
    <property type="molecule type" value="Genomic_DNA"/>
</dbReference>
<evidence type="ECO:0000313" key="2">
    <source>
        <dbReference type="EMBL" id="MFD1937720.1"/>
    </source>
</evidence>
<sequence length="203" mass="20525">MSRRVLIPVLVALVALAAAAAFVFLRGDGPRPAVFAGERTSAQYAVIDTAALDPGPLTEAEVLGPATATLSSGGVTMARGPSGLLTDCGEALWGVAADGCTQVLRASYTSSDGTVAGEFFLFNLSDGRAADALVSALGTSGFVQQGAEFDVSRSRAQARALGHFVTVSWVGPVGGGNHDLAHPQVALDSLGRTVVSARVIAAT</sequence>
<feature type="chain" id="PRO_5045851417" evidence="1">
    <location>
        <begin position="21"/>
        <end position="203"/>
    </location>
</feature>
<organism evidence="2 3">
    <name type="scientific">Nonomuraea mangrovi</name>
    <dbReference type="NCBI Taxonomy" id="2316207"/>
    <lineage>
        <taxon>Bacteria</taxon>
        <taxon>Bacillati</taxon>
        <taxon>Actinomycetota</taxon>
        <taxon>Actinomycetes</taxon>
        <taxon>Streptosporangiales</taxon>
        <taxon>Streptosporangiaceae</taxon>
        <taxon>Nonomuraea</taxon>
    </lineage>
</organism>
<accession>A0ABW4T9M7</accession>
<name>A0ABW4T9M7_9ACTN</name>
<evidence type="ECO:0000313" key="3">
    <source>
        <dbReference type="Proteomes" id="UP001597368"/>
    </source>
</evidence>
<comment type="caution">
    <text evidence="2">The sequence shown here is derived from an EMBL/GenBank/DDBJ whole genome shotgun (WGS) entry which is preliminary data.</text>
</comment>
<evidence type="ECO:0000256" key="1">
    <source>
        <dbReference type="SAM" id="SignalP"/>
    </source>
</evidence>